<proteinExistence type="predicted"/>
<reference evidence="1 2" key="1">
    <citation type="submission" date="2018-06" db="EMBL/GenBank/DDBJ databases">
        <title>Comparative genomics reveals the genomic features of Rhizophagus irregularis, R. cerebriforme, R. diaphanum and Gigaspora rosea, and their symbiotic lifestyle signature.</title>
        <authorList>
            <person name="Morin E."/>
            <person name="San Clemente H."/>
            <person name="Chen E.C.H."/>
            <person name="De La Providencia I."/>
            <person name="Hainaut M."/>
            <person name="Kuo A."/>
            <person name="Kohler A."/>
            <person name="Murat C."/>
            <person name="Tang N."/>
            <person name="Roy S."/>
            <person name="Loubradou J."/>
            <person name="Henrissat B."/>
            <person name="Grigoriev I.V."/>
            <person name="Corradi N."/>
            <person name="Roux C."/>
            <person name="Martin F.M."/>
        </authorList>
    </citation>
    <scope>NUCLEOTIDE SEQUENCE [LARGE SCALE GENOMIC DNA]</scope>
    <source>
        <strain evidence="1 2">DAOM 227022</strain>
    </source>
</reference>
<comment type="caution">
    <text evidence="1">The sequence shown here is derived from an EMBL/GenBank/DDBJ whole genome shotgun (WGS) entry which is preliminary data.</text>
</comment>
<organism evidence="1 2">
    <name type="scientific">Glomus cerebriforme</name>
    <dbReference type="NCBI Taxonomy" id="658196"/>
    <lineage>
        <taxon>Eukaryota</taxon>
        <taxon>Fungi</taxon>
        <taxon>Fungi incertae sedis</taxon>
        <taxon>Mucoromycota</taxon>
        <taxon>Glomeromycotina</taxon>
        <taxon>Glomeromycetes</taxon>
        <taxon>Glomerales</taxon>
        <taxon>Glomeraceae</taxon>
        <taxon>Glomus</taxon>
    </lineage>
</organism>
<evidence type="ECO:0000313" key="2">
    <source>
        <dbReference type="Proteomes" id="UP000265703"/>
    </source>
</evidence>
<dbReference type="EMBL" id="QKYT01000371">
    <property type="protein sequence ID" value="RIA86290.1"/>
    <property type="molecule type" value="Genomic_DNA"/>
</dbReference>
<gene>
    <name evidence="1" type="ORF">C1645_829473</name>
</gene>
<name>A0A397SJA6_9GLOM</name>
<dbReference type="Proteomes" id="UP000265703">
    <property type="component" value="Unassembled WGS sequence"/>
</dbReference>
<sequence length="58" mass="6989">MKRLDEVSKPPEYPFPQNFSYIFDLNLGKNIEVPIQMIDYFNSVLKVQTIDNKTMYWE</sequence>
<protein>
    <submittedName>
        <fullName evidence="1">Uncharacterized protein</fullName>
    </submittedName>
</protein>
<keyword evidence="2" id="KW-1185">Reference proteome</keyword>
<evidence type="ECO:0000313" key="1">
    <source>
        <dbReference type="EMBL" id="RIA86290.1"/>
    </source>
</evidence>
<dbReference type="AlphaFoldDB" id="A0A397SJA6"/>
<accession>A0A397SJA6</accession>